<feature type="domain" description="Late nodulin" evidence="2">
    <location>
        <begin position="1"/>
        <end position="56"/>
    </location>
</feature>
<dbReference type="Proteomes" id="UP000265566">
    <property type="component" value="Chromosome 5"/>
</dbReference>
<protein>
    <submittedName>
        <fullName evidence="4">Nodule Cysteine-Rich (NCR) secreted peptide</fullName>
    </submittedName>
    <submittedName>
        <fullName evidence="5">Putative Late nodulin</fullName>
    </submittedName>
</protein>
<evidence type="ECO:0000313" key="4">
    <source>
        <dbReference type="EMBL" id="KEH28289.1"/>
    </source>
</evidence>
<keyword evidence="1" id="KW-0472">Membrane</keyword>
<dbReference type="EMBL" id="PSQE01000005">
    <property type="protein sequence ID" value="RHN57180.1"/>
    <property type="molecule type" value="Genomic_DNA"/>
</dbReference>
<dbReference type="EMBL" id="CM001221">
    <property type="protein sequence ID" value="KEH28289.1"/>
    <property type="molecule type" value="Genomic_DNA"/>
</dbReference>
<evidence type="ECO:0000259" key="2">
    <source>
        <dbReference type="Pfam" id="PF07127"/>
    </source>
</evidence>
<sequence length="59" mass="6654">MAETLKFVYVMILFLSIFLVITISNSNPYIINILCKTDKDCPKVQGANIRCRSGKCVQV</sequence>
<dbReference type="Gramene" id="rna32685">
    <property type="protein sequence ID" value="RHN57180.1"/>
    <property type="gene ID" value="gene32685"/>
</dbReference>
<reference evidence="3" key="2">
    <citation type="submission" date="2012-05" db="EMBL/GenBank/DDBJ databases">
        <authorList>
            <person name="Krishnakumar V."/>
            <person name="Cheung F."/>
            <person name="Xiao Y."/>
            <person name="Chan A."/>
            <person name="Moskal W.A."/>
            <person name="Town C.D."/>
        </authorList>
    </citation>
    <scope>NUCLEOTIDE SEQUENCE</scope>
</reference>
<dbReference type="Pfam" id="PF07127">
    <property type="entry name" value="Nodulin_late"/>
    <property type="match status" value="1"/>
</dbReference>
<keyword evidence="1" id="KW-1133">Transmembrane helix</keyword>
<keyword evidence="7" id="KW-1185">Reference proteome</keyword>
<keyword evidence="1" id="KW-0812">Transmembrane</keyword>
<dbReference type="Proteomes" id="UP000002051">
    <property type="component" value="Chromosome 5"/>
</dbReference>
<evidence type="ECO:0000313" key="6">
    <source>
        <dbReference type="EnsemblPlants" id="KEH28289"/>
    </source>
</evidence>
<organism evidence="3">
    <name type="scientific">Medicago truncatula</name>
    <name type="common">Barrel medic</name>
    <name type="synonym">Medicago tribuloides</name>
    <dbReference type="NCBI Taxonomy" id="3880"/>
    <lineage>
        <taxon>Eukaryota</taxon>
        <taxon>Viridiplantae</taxon>
        <taxon>Streptophyta</taxon>
        <taxon>Embryophyta</taxon>
        <taxon>Tracheophyta</taxon>
        <taxon>Spermatophyta</taxon>
        <taxon>Magnoliopsida</taxon>
        <taxon>eudicotyledons</taxon>
        <taxon>Gunneridae</taxon>
        <taxon>Pentapetalae</taxon>
        <taxon>rosids</taxon>
        <taxon>fabids</taxon>
        <taxon>Fabales</taxon>
        <taxon>Fabaceae</taxon>
        <taxon>Papilionoideae</taxon>
        <taxon>50 kb inversion clade</taxon>
        <taxon>NPAAA clade</taxon>
        <taxon>Hologalegina</taxon>
        <taxon>IRL clade</taxon>
        <taxon>Trifolieae</taxon>
        <taxon>Medicago</taxon>
    </lineage>
</organism>
<reference evidence="4 7" key="1">
    <citation type="journal article" date="2011" name="Nature">
        <title>The Medicago genome provides insight into the evolution of rhizobial symbioses.</title>
        <authorList>
            <person name="Young N.D."/>
            <person name="Debelle F."/>
            <person name="Oldroyd G.E."/>
            <person name="Geurts R."/>
            <person name="Cannon S.B."/>
            <person name="Udvardi M.K."/>
            <person name="Benedito V.A."/>
            <person name="Mayer K.F."/>
            <person name="Gouzy J."/>
            <person name="Schoof H."/>
            <person name="Van de Peer Y."/>
            <person name="Proost S."/>
            <person name="Cook D.R."/>
            <person name="Meyers B.C."/>
            <person name="Spannagl M."/>
            <person name="Cheung F."/>
            <person name="De Mita S."/>
            <person name="Krishnakumar V."/>
            <person name="Gundlach H."/>
            <person name="Zhou S."/>
            <person name="Mudge J."/>
            <person name="Bharti A.K."/>
            <person name="Murray J.D."/>
            <person name="Naoumkina M.A."/>
            <person name="Rosen B."/>
            <person name="Silverstein K.A."/>
            <person name="Tang H."/>
            <person name="Rombauts S."/>
            <person name="Zhao P.X."/>
            <person name="Zhou P."/>
            <person name="Barbe V."/>
            <person name="Bardou P."/>
            <person name="Bechner M."/>
            <person name="Bellec A."/>
            <person name="Berger A."/>
            <person name="Berges H."/>
            <person name="Bidwell S."/>
            <person name="Bisseling T."/>
            <person name="Choisne N."/>
            <person name="Couloux A."/>
            <person name="Denny R."/>
            <person name="Deshpande S."/>
            <person name="Dai X."/>
            <person name="Doyle J.J."/>
            <person name="Dudez A.M."/>
            <person name="Farmer A.D."/>
            <person name="Fouteau S."/>
            <person name="Franken C."/>
            <person name="Gibelin C."/>
            <person name="Gish J."/>
            <person name="Goldstein S."/>
            <person name="Gonzalez A.J."/>
            <person name="Green P.J."/>
            <person name="Hallab A."/>
            <person name="Hartog M."/>
            <person name="Hua A."/>
            <person name="Humphray S.J."/>
            <person name="Jeong D.H."/>
            <person name="Jing Y."/>
            <person name="Jocker A."/>
            <person name="Kenton S.M."/>
            <person name="Kim D.J."/>
            <person name="Klee K."/>
            <person name="Lai H."/>
            <person name="Lang C."/>
            <person name="Lin S."/>
            <person name="Macmil S.L."/>
            <person name="Magdelenat G."/>
            <person name="Matthews L."/>
            <person name="McCorrison J."/>
            <person name="Monaghan E.L."/>
            <person name="Mun J.H."/>
            <person name="Najar F.Z."/>
            <person name="Nicholson C."/>
            <person name="Noirot C."/>
            <person name="O'Bleness M."/>
            <person name="Paule C.R."/>
            <person name="Poulain J."/>
            <person name="Prion F."/>
            <person name="Qin B."/>
            <person name="Qu C."/>
            <person name="Retzel E.F."/>
            <person name="Riddle C."/>
            <person name="Sallet E."/>
            <person name="Samain S."/>
            <person name="Samson N."/>
            <person name="Sanders I."/>
            <person name="Saurat O."/>
            <person name="Scarpelli C."/>
            <person name="Schiex T."/>
            <person name="Segurens B."/>
            <person name="Severin A.J."/>
            <person name="Sherrier D.J."/>
            <person name="Shi R."/>
            <person name="Sims S."/>
            <person name="Singer S.R."/>
            <person name="Sinharoy S."/>
            <person name="Sterck L."/>
            <person name="Viollet A."/>
            <person name="Wang B.B."/>
            <person name="Wang K."/>
            <person name="Wang M."/>
            <person name="Wang X."/>
            <person name="Warfsmann J."/>
            <person name="Weissenbach J."/>
            <person name="White D.D."/>
            <person name="White J.D."/>
            <person name="Wiley G.B."/>
            <person name="Wincker P."/>
            <person name="Xing Y."/>
            <person name="Yang L."/>
            <person name="Yao Z."/>
            <person name="Ying F."/>
            <person name="Zhai J."/>
            <person name="Zhou L."/>
            <person name="Zuber A."/>
            <person name="Denarie J."/>
            <person name="Dixon R.A."/>
            <person name="May G.D."/>
            <person name="Schwartz D.C."/>
            <person name="Rogers J."/>
            <person name="Quetier F."/>
            <person name="Town C.D."/>
            <person name="Roe B.A."/>
        </authorList>
    </citation>
    <scope>NUCLEOTIDE SEQUENCE [LARGE SCALE GENOMIC DNA]</scope>
    <source>
        <strain evidence="4">A17</strain>
        <strain evidence="6 7">cv. Jemalong A17</strain>
    </source>
</reference>
<reference evidence="6" key="4">
    <citation type="submission" date="2015-04" db="UniProtKB">
        <authorList>
            <consortium name="EnsemblPlants"/>
        </authorList>
    </citation>
    <scope>IDENTIFICATION</scope>
    <source>
        <strain evidence="6">cv. Jemalong A17</strain>
    </source>
</reference>
<dbReference type="InterPro" id="IPR009810">
    <property type="entry name" value="Nodulin_late_dom"/>
</dbReference>
<name>I3SGY2_MEDTR</name>
<gene>
    <name evidence="4" type="ordered locus">MTR_5g083255</name>
    <name evidence="5" type="ORF">MtrunA17_Chr5g0437591</name>
</gene>
<accession>I3SGY2</accession>
<proteinExistence type="evidence at transcript level"/>
<feature type="transmembrane region" description="Helical" evidence="1">
    <location>
        <begin position="7"/>
        <end position="24"/>
    </location>
</feature>
<evidence type="ECO:0000256" key="1">
    <source>
        <dbReference type="SAM" id="Phobius"/>
    </source>
</evidence>
<evidence type="ECO:0000313" key="7">
    <source>
        <dbReference type="Proteomes" id="UP000002051"/>
    </source>
</evidence>
<dbReference type="HOGENOM" id="CLU_181053_2_0_1"/>
<evidence type="ECO:0000313" key="5">
    <source>
        <dbReference type="EMBL" id="RHN57180.1"/>
    </source>
</evidence>
<dbReference type="AlphaFoldDB" id="I3SGY2"/>
<dbReference type="EMBL" id="BT139729">
    <property type="protein sequence ID" value="AFK39524.1"/>
    <property type="molecule type" value="mRNA"/>
</dbReference>
<evidence type="ECO:0000313" key="3">
    <source>
        <dbReference type="EMBL" id="AFK39524.1"/>
    </source>
</evidence>
<reference evidence="4 7" key="3">
    <citation type="journal article" date="2014" name="BMC Genomics">
        <title>An improved genome release (version Mt4.0) for the model legume Medicago truncatula.</title>
        <authorList>
            <person name="Tang H."/>
            <person name="Krishnakumar V."/>
            <person name="Bidwell S."/>
            <person name="Rosen B."/>
            <person name="Chan A."/>
            <person name="Zhou S."/>
            <person name="Gentzbittel L."/>
            <person name="Childs K.L."/>
            <person name="Yandell M."/>
            <person name="Gundlach H."/>
            <person name="Mayer K.F."/>
            <person name="Schwartz D.C."/>
            <person name="Town C.D."/>
        </authorList>
    </citation>
    <scope>GENOME REANNOTATION</scope>
    <source>
        <strain evidence="4">A17</strain>
        <strain evidence="6 7">cv. Jemalong A17</strain>
    </source>
</reference>
<dbReference type="GO" id="GO:0046872">
    <property type="term" value="F:metal ion binding"/>
    <property type="evidence" value="ECO:0007669"/>
    <property type="project" value="InterPro"/>
</dbReference>
<reference evidence="5" key="5">
    <citation type="journal article" date="2018" name="Nat. Plants">
        <title>Whole-genome landscape of Medicago truncatula symbiotic genes.</title>
        <authorList>
            <person name="Pecrix Y."/>
            <person name="Gamas P."/>
            <person name="Carrere S."/>
        </authorList>
    </citation>
    <scope>NUCLEOTIDE SEQUENCE</scope>
    <source>
        <tissue evidence="5">Leaves</tissue>
    </source>
</reference>
<dbReference type="EnsemblPlants" id="KEH28289">
    <property type="protein sequence ID" value="KEH28289"/>
    <property type="gene ID" value="MTR_5g083255"/>
</dbReference>